<reference evidence="1 3" key="1">
    <citation type="submission" date="2017-11" db="EMBL/GenBank/DDBJ databases">
        <title>The genome of Rhizophagus clarus HR1 reveals common genetic basis of auxotrophy among arbuscular mycorrhizal fungi.</title>
        <authorList>
            <person name="Kobayashi Y."/>
        </authorList>
    </citation>
    <scope>NUCLEOTIDE SEQUENCE [LARGE SCALE GENOMIC DNA]</scope>
    <source>
        <strain evidence="1 3">HR1</strain>
    </source>
</reference>
<dbReference type="AlphaFoldDB" id="A0A2Z6RY32"/>
<protein>
    <submittedName>
        <fullName evidence="1">Uncharacterized protein</fullName>
    </submittedName>
</protein>
<dbReference type="Proteomes" id="UP000615446">
    <property type="component" value="Unassembled WGS sequence"/>
</dbReference>
<dbReference type="EMBL" id="BEXD01003879">
    <property type="protein sequence ID" value="GBC03325.1"/>
    <property type="molecule type" value="Genomic_DNA"/>
</dbReference>
<reference evidence="2" key="2">
    <citation type="submission" date="2019-10" db="EMBL/GenBank/DDBJ databases">
        <title>Conservation and host-specific expression of non-tandemly repeated heterogenous ribosome RNA gene in arbuscular mycorrhizal fungi.</title>
        <authorList>
            <person name="Maeda T."/>
            <person name="Kobayashi Y."/>
            <person name="Nakagawa T."/>
            <person name="Ezawa T."/>
            <person name="Yamaguchi K."/>
            <person name="Bino T."/>
            <person name="Nishimoto Y."/>
            <person name="Shigenobu S."/>
            <person name="Kawaguchi M."/>
        </authorList>
    </citation>
    <scope>NUCLEOTIDE SEQUENCE</scope>
    <source>
        <strain evidence="2">HR1</strain>
    </source>
</reference>
<organism evidence="1 3">
    <name type="scientific">Rhizophagus clarus</name>
    <dbReference type="NCBI Taxonomy" id="94130"/>
    <lineage>
        <taxon>Eukaryota</taxon>
        <taxon>Fungi</taxon>
        <taxon>Fungi incertae sedis</taxon>
        <taxon>Mucoromycota</taxon>
        <taxon>Glomeromycotina</taxon>
        <taxon>Glomeromycetes</taxon>
        <taxon>Glomerales</taxon>
        <taxon>Glomeraceae</taxon>
        <taxon>Rhizophagus</taxon>
    </lineage>
</organism>
<accession>A0A2Z6RY32</accession>
<gene>
    <name evidence="2" type="ORF">RCL2_001508800</name>
    <name evidence="1" type="ORF">RclHR1_05070009</name>
</gene>
<comment type="caution">
    <text evidence="1">The sequence shown here is derived from an EMBL/GenBank/DDBJ whole genome shotgun (WGS) entry which is preliminary data.</text>
</comment>
<dbReference type="Proteomes" id="UP000247702">
    <property type="component" value="Unassembled WGS sequence"/>
</dbReference>
<evidence type="ECO:0000313" key="1">
    <source>
        <dbReference type="EMBL" id="GBC03325.1"/>
    </source>
</evidence>
<name>A0A2Z6RY32_9GLOM</name>
<proteinExistence type="predicted"/>
<keyword evidence="3" id="KW-1185">Reference proteome</keyword>
<evidence type="ECO:0000313" key="3">
    <source>
        <dbReference type="Proteomes" id="UP000247702"/>
    </source>
</evidence>
<sequence length="105" mass="12411">MNIFHSLDNKALSISTIRNSIVENNDNYIVESDDDEQHIYETDLAYLCGILNKIKELLEESRNKLKCHLWLNRSNFKLLEKVYDDIRSLKNRQTTPRTWKDLGVV</sequence>
<evidence type="ECO:0000313" key="2">
    <source>
        <dbReference type="EMBL" id="GES88124.1"/>
    </source>
</evidence>
<dbReference type="OrthoDB" id="2428192at2759"/>
<dbReference type="EMBL" id="BLAL01000176">
    <property type="protein sequence ID" value="GES88124.1"/>
    <property type="molecule type" value="Genomic_DNA"/>
</dbReference>